<evidence type="ECO:0000313" key="1">
    <source>
        <dbReference type="EMBL" id="KAK3585223.1"/>
    </source>
</evidence>
<name>A0AAE0VNY4_9BIVA</name>
<dbReference type="Proteomes" id="UP001195483">
    <property type="component" value="Unassembled WGS sequence"/>
</dbReference>
<feature type="non-terminal residue" evidence="1">
    <location>
        <position position="58"/>
    </location>
</feature>
<evidence type="ECO:0000313" key="2">
    <source>
        <dbReference type="Proteomes" id="UP001195483"/>
    </source>
</evidence>
<accession>A0AAE0VNY4</accession>
<dbReference type="AlphaFoldDB" id="A0AAE0VNY4"/>
<organism evidence="1 2">
    <name type="scientific">Potamilus streckersoni</name>
    <dbReference type="NCBI Taxonomy" id="2493646"/>
    <lineage>
        <taxon>Eukaryota</taxon>
        <taxon>Metazoa</taxon>
        <taxon>Spiralia</taxon>
        <taxon>Lophotrochozoa</taxon>
        <taxon>Mollusca</taxon>
        <taxon>Bivalvia</taxon>
        <taxon>Autobranchia</taxon>
        <taxon>Heteroconchia</taxon>
        <taxon>Palaeoheterodonta</taxon>
        <taxon>Unionida</taxon>
        <taxon>Unionoidea</taxon>
        <taxon>Unionidae</taxon>
        <taxon>Ambleminae</taxon>
        <taxon>Lampsilini</taxon>
        <taxon>Potamilus</taxon>
    </lineage>
</organism>
<reference evidence="1" key="1">
    <citation type="journal article" date="2021" name="Genome Biol. Evol.">
        <title>A High-Quality Reference Genome for a Parasitic Bivalve with Doubly Uniparental Inheritance (Bivalvia: Unionida).</title>
        <authorList>
            <person name="Smith C.H."/>
        </authorList>
    </citation>
    <scope>NUCLEOTIDE SEQUENCE</scope>
    <source>
        <strain evidence="1">CHS0354</strain>
    </source>
</reference>
<proteinExistence type="predicted"/>
<reference evidence="1" key="3">
    <citation type="submission" date="2023-05" db="EMBL/GenBank/DDBJ databases">
        <authorList>
            <person name="Smith C.H."/>
        </authorList>
    </citation>
    <scope>NUCLEOTIDE SEQUENCE</scope>
    <source>
        <strain evidence="1">CHS0354</strain>
        <tissue evidence="1">Mantle</tissue>
    </source>
</reference>
<dbReference type="EMBL" id="JAEAOA010001663">
    <property type="protein sequence ID" value="KAK3585223.1"/>
    <property type="molecule type" value="Genomic_DNA"/>
</dbReference>
<keyword evidence="2" id="KW-1185">Reference proteome</keyword>
<gene>
    <name evidence="1" type="ORF">CHS0354_027519</name>
</gene>
<comment type="caution">
    <text evidence="1">The sequence shown here is derived from an EMBL/GenBank/DDBJ whole genome shotgun (WGS) entry which is preliminary data.</text>
</comment>
<sequence>MAKAVEFHRVVDAEVTVLADVIEITSLIIDSPSDLHVGRSVFKIFVMFGGIEVEDWMQ</sequence>
<reference evidence="1" key="2">
    <citation type="journal article" date="2021" name="Genome Biol. Evol.">
        <title>Developing a high-quality reference genome for a parasitic bivalve with doubly uniparental inheritance (Bivalvia: Unionida).</title>
        <authorList>
            <person name="Smith C.H."/>
        </authorList>
    </citation>
    <scope>NUCLEOTIDE SEQUENCE</scope>
    <source>
        <strain evidence="1">CHS0354</strain>
        <tissue evidence="1">Mantle</tissue>
    </source>
</reference>
<protein>
    <submittedName>
        <fullName evidence="1">Uncharacterized protein</fullName>
    </submittedName>
</protein>